<comment type="caution">
    <text evidence="9">The sequence shown here is derived from an EMBL/GenBank/DDBJ whole genome shotgun (WGS) entry which is preliminary data.</text>
</comment>
<feature type="domain" description="Putative zinc-finger" evidence="8">
    <location>
        <begin position="207"/>
        <end position="238"/>
    </location>
</feature>
<dbReference type="EMBL" id="BAABDC010000017">
    <property type="protein sequence ID" value="GAA3723024.1"/>
    <property type="molecule type" value="Genomic_DNA"/>
</dbReference>
<organism evidence="9 10">
    <name type="scientific">Terrabacter ginsenosidimutans</name>
    <dbReference type="NCBI Taxonomy" id="490575"/>
    <lineage>
        <taxon>Bacteria</taxon>
        <taxon>Bacillati</taxon>
        <taxon>Actinomycetota</taxon>
        <taxon>Actinomycetes</taxon>
        <taxon>Micrococcales</taxon>
        <taxon>Intrasporangiaceae</taxon>
        <taxon>Terrabacter</taxon>
    </lineage>
</organism>
<keyword evidence="2" id="KW-0805">Transcription regulation</keyword>
<name>A0ABP7ESP9_9MICO</name>
<keyword evidence="4" id="KW-0238">DNA-binding</keyword>
<evidence type="ECO:0000256" key="1">
    <source>
        <dbReference type="ARBA" id="ARBA00010641"/>
    </source>
</evidence>
<sequence length="606" mass="60074">MSADATLWSSEAWTSAPDAYLLRRTREGSAEAFGELWRRHLPAAYAVAGRHRGRSAPEDIVAEAAARVLALIRDGRGPDEHFRAYFLSAVRTVAIDQGRRDLRAVPTEADDLDELAEPHEDAFALIAVDDEGVALVRQAFAGLSERDQRVLWHTTVEGAAPRAVAPALGMTANAVSVRAMRARESLRALYLDARAQRGLDGADTDECRWTVNHLGALVRGRLPRRQTERAEAHVAGCAHAAAIAADLRQLHDGFPSLLVPLVLAAGLGTPGFVGVAALAGLSGSAGASSGAPLGVSGSSGASGPSGSSGSSSAPGSSSASGAGAVAEVASQVTALVAGLAVTAGVAGALALPSSSLAAPWAAPAPTISSAAPAAPGSRSPGLSGSPGAAGASAGSTGRSGQTTSASVVPSAVALTGTPTALRAPAADVPTATLAGTTAPRSATTSGRGAGAAGSGGAVGPTSASPTSPPTTPVPASTSPSDPPATPPAPSPTPPSTTPPAPQPGGSEPTVTARLVSAGDPARISVRVRSQVTGSLTIRISNASASGELTIRNSSWACAQAGAWTVRCSGGRGQALLDQSGTGGVEPVVVRVTDATGQTWTETLRPT</sequence>
<dbReference type="Pfam" id="PF04542">
    <property type="entry name" value="Sigma70_r2"/>
    <property type="match status" value="1"/>
</dbReference>
<dbReference type="Proteomes" id="UP001501468">
    <property type="component" value="Unassembled WGS sequence"/>
</dbReference>
<dbReference type="InterPro" id="IPR014284">
    <property type="entry name" value="RNA_pol_sigma-70_dom"/>
</dbReference>
<feature type="compositionally biased region" description="Gly residues" evidence="6">
    <location>
        <begin position="447"/>
        <end position="458"/>
    </location>
</feature>
<gene>
    <name evidence="9" type="ORF">GCM10022399_44260</name>
</gene>
<dbReference type="InterPro" id="IPR039425">
    <property type="entry name" value="RNA_pol_sigma-70-like"/>
</dbReference>
<dbReference type="Gene3D" id="1.10.10.10">
    <property type="entry name" value="Winged helix-like DNA-binding domain superfamily/Winged helix DNA-binding domain"/>
    <property type="match status" value="1"/>
</dbReference>
<accession>A0ABP7ESP9</accession>
<dbReference type="InterPro" id="IPR007627">
    <property type="entry name" value="RNA_pol_sigma70_r2"/>
</dbReference>
<keyword evidence="5" id="KW-0804">Transcription</keyword>
<evidence type="ECO:0000313" key="10">
    <source>
        <dbReference type="Proteomes" id="UP001501468"/>
    </source>
</evidence>
<feature type="region of interest" description="Disordered" evidence="6">
    <location>
        <begin position="423"/>
        <end position="511"/>
    </location>
</feature>
<keyword evidence="10" id="KW-1185">Reference proteome</keyword>
<evidence type="ECO:0000256" key="4">
    <source>
        <dbReference type="ARBA" id="ARBA00023125"/>
    </source>
</evidence>
<feature type="region of interest" description="Disordered" evidence="6">
    <location>
        <begin position="292"/>
        <end position="321"/>
    </location>
</feature>
<evidence type="ECO:0000313" key="9">
    <source>
        <dbReference type="EMBL" id="GAA3723024.1"/>
    </source>
</evidence>
<feature type="region of interest" description="Disordered" evidence="6">
    <location>
        <begin position="370"/>
        <end position="404"/>
    </location>
</feature>
<dbReference type="InterPro" id="IPR036388">
    <property type="entry name" value="WH-like_DNA-bd_sf"/>
</dbReference>
<evidence type="ECO:0000256" key="5">
    <source>
        <dbReference type="ARBA" id="ARBA00023163"/>
    </source>
</evidence>
<evidence type="ECO:0008006" key="11">
    <source>
        <dbReference type="Google" id="ProtNLM"/>
    </source>
</evidence>
<dbReference type="PANTHER" id="PTHR43133:SF8">
    <property type="entry name" value="RNA POLYMERASE SIGMA FACTOR HI_1459-RELATED"/>
    <property type="match status" value="1"/>
</dbReference>
<dbReference type="PANTHER" id="PTHR43133">
    <property type="entry name" value="RNA POLYMERASE ECF-TYPE SIGMA FACTO"/>
    <property type="match status" value="1"/>
</dbReference>
<evidence type="ECO:0000256" key="3">
    <source>
        <dbReference type="ARBA" id="ARBA00023082"/>
    </source>
</evidence>
<dbReference type="NCBIfam" id="TIGR02937">
    <property type="entry name" value="sigma70-ECF"/>
    <property type="match status" value="1"/>
</dbReference>
<dbReference type="Gene3D" id="1.10.1740.10">
    <property type="match status" value="1"/>
</dbReference>
<dbReference type="SUPFAM" id="SSF88946">
    <property type="entry name" value="Sigma2 domain of RNA polymerase sigma factors"/>
    <property type="match status" value="1"/>
</dbReference>
<dbReference type="RefSeq" id="WP_344952237.1">
    <property type="nucleotide sequence ID" value="NZ_BAABDC010000017.1"/>
</dbReference>
<dbReference type="InterPro" id="IPR013324">
    <property type="entry name" value="RNA_pol_sigma_r3/r4-like"/>
</dbReference>
<feature type="domain" description="RNA polymerase sigma-70 region 2" evidence="7">
    <location>
        <begin position="36"/>
        <end position="100"/>
    </location>
</feature>
<dbReference type="SUPFAM" id="SSF88659">
    <property type="entry name" value="Sigma3 and sigma4 domains of RNA polymerase sigma factors"/>
    <property type="match status" value="1"/>
</dbReference>
<reference evidence="10" key="1">
    <citation type="journal article" date="2019" name="Int. J. Syst. Evol. Microbiol.">
        <title>The Global Catalogue of Microorganisms (GCM) 10K type strain sequencing project: providing services to taxonomists for standard genome sequencing and annotation.</title>
        <authorList>
            <consortium name="The Broad Institute Genomics Platform"/>
            <consortium name="The Broad Institute Genome Sequencing Center for Infectious Disease"/>
            <person name="Wu L."/>
            <person name="Ma J."/>
        </authorList>
    </citation>
    <scope>NUCLEOTIDE SEQUENCE [LARGE SCALE GENOMIC DNA]</scope>
    <source>
        <strain evidence="10">JCM 17125</strain>
    </source>
</reference>
<evidence type="ECO:0000256" key="6">
    <source>
        <dbReference type="SAM" id="MobiDB-lite"/>
    </source>
</evidence>
<comment type="similarity">
    <text evidence="1">Belongs to the sigma-70 factor family. ECF subfamily.</text>
</comment>
<evidence type="ECO:0000259" key="7">
    <source>
        <dbReference type="Pfam" id="PF04542"/>
    </source>
</evidence>
<protein>
    <recommendedName>
        <fullName evidence="11">Sigma-70 family RNA polymerase sigma factor</fullName>
    </recommendedName>
</protein>
<proteinExistence type="inferred from homology"/>
<dbReference type="InterPro" id="IPR013325">
    <property type="entry name" value="RNA_pol_sigma_r2"/>
</dbReference>
<evidence type="ECO:0000259" key="8">
    <source>
        <dbReference type="Pfam" id="PF13490"/>
    </source>
</evidence>
<evidence type="ECO:0000256" key="2">
    <source>
        <dbReference type="ARBA" id="ARBA00023015"/>
    </source>
</evidence>
<keyword evidence="3" id="KW-0731">Sigma factor</keyword>
<dbReference type="Pfam" id="PF13490">
    <property type="entry name" value="zf-HC2"/>
    <property type="match status" value="1"/>
</dbReference>
<dbReference type="InterPro" id="IPR027383">
    <property type="entry name" value="Znf_put"/>
</dbReference>
<feature type="compositionally biased region" description="Pro residues" evidence="6">
    <location>
        <begin position="480"/>
        <end position="502"/>
    </location>
</feature>